<accession>A0A850RKE4</accession>
<dbReference type="InterPro" id="IPR018168">
    <property type="entry name" value="Ubi_Hdrlase_CS"/>
</dbReference>
<evidence type="ECO:0000313" key="10">
    <source>
        <dbReference type="EMBL" id="NVZ09981.1"/>
    </source>
</evidence>
<dbReference type="InterPro" id="IPR002938">
    <property type="entry name" value="FAD-bd"/>
</dbReference>
<dbReference type="RefSeq" id="WP_176976722.1">
    <property type="nucleotide sequence ID" value="NZ_JABZEO010000007.1"/>
</dbReference>
<evidence type="ECO:0000256" key="2">
    <source>
        <dbReference type="ARBA" id="ARBA00004749"/>
    </source>
</evidence>
<evidence type="ECO:0000256" key="1">
    <source>
        <dbReference type="ARBA" id="ARBA00001974"/>
    </source>
</evidence>
<dbReference type="PROSITE" id="PS01304">
    <property type="entry name" value="UBIH"/>
    <property type="match status" value="1"/>
</dbReference>
<proteinExistence type="inferred from homology"/>
<dbReference type="GO" id="GO:0004497">
    <property type="term" value="F:monooxygenase activity"/>
    <property type="evidence" value="ECO:0007669"/>
    <property type="project" value="UniProtKB-KW"/>
</dbReference>
<dbReference type="FunFam" id="3.50.50.60:FF:000021">
    <property type="entry name" value="Ubiquinone biosynthesis monooxygenase COQ6"/>
    <property type="match status" value="1"/>
</dbReference>
<dbReference type="SUPFAM" id="SSF51905">
    <property type="entry name" value="FAD/NAD(P)-binding domain"/>
    <property type="match status" value="1"/>
</dbReference>
<reference evidence="10 11" key="1">
    <citation type="submission" date="2020-06" db="EMBL/GenBank/DDBJ databases">
        <title>Whole-genome sequence of Allochromatium humboldtianum DSM 21881, type strain.</title>
        <authorList>
            <person name="Kyndt J.A."/>
            <person name="Meyer T.E."/>
        </authorList>
    </citation>
    <scope>NUCLEOTIDE SEQUENCE [LARGE SCALE GENOMIC DNA]</scope>
    <source>
        <strain evidence="10 11">DSM 21881</strain>
    </source>
</reference>
<comment type="cofactor">
    <cofactor evidence="1">
        <name>FAD</name>
        <dbReference type="ChEBI" id="CHEBI:57692"/>
    </cofactor>
</comment>
<protein>
    <submittedName>
        <fullName evidence="10">UbiH/UbiF/VisC/COQ6 family ubiquinone biosynthesis hydroxylase</fullName>
    </submittedName>
</protein>
<keyword evidence="10" id="KW-0830">Ubiquinone</keyword>
<dbReference type="NCBIfam" id="TIGR01988">
    <property type="entry name" value="Ubi-OHases"/>
    <property type="match status" value="1"/>
</dbReference>
<dbReference type="GO" id="GO:0016705">
    <property type="term" value="F:oxidoreductase activity, acting on paired donors, with incorporation or reduction of molecular oxygen"/>
    <property type="evidence" value="ECO:0007669"/>
    <property type="project" value="InterPro"/>
</dbReference>
<dbReference type="PANTHER" id="PTHR43876:SF7">
    <property type="entry name" value="UBIQUINONE BIOSYNTHESIS MONOOXYGENASE COQ6, MITOCHONDRIAL"/>
    <property type="match status" value="1"/>
</dbReference>
<evidence type="ECO:0000256" key="6">
    <source>
        <dbReference type="ARBA" id="ARBA00023002"/>
    </source>
</evidence>
<keyword evidence="7" id="KW-0503">Monooxygenase</keyword>
<organism evidence="10 11">
    <name type="scientific">Allochromatium humboldtianum</name>
    <dbReference type="NCBI Taxonomy" id="504901"/>
    <lineage>
        <taxon>Bacteria</taxon>
        <taxon>Pseudomonadati</taxon>
        <taxon>Pseudomonadota</taxon>
        <taxon>Gammaproteobacteria</taxon>
        <taxon>Chromatiales</taxon>
        <taxon>Chromatiaceae</taxon>
        <taxon>Allochromatium</taxon>
    </lineage>
</organism>
<dbReference type="Proteomes" id="UP000592294">
    <property type="component" value="Unassembled WGS sequence"/>
</dbReference>
<dbReference type="Pfam" id="PF01494">
    <property type="entry name" value="FAD_binding_3"/>
    <property type="match status" value="1"/>
</dbReference>
<dbReference type="InterPro" id="IPR051205">
    <property type="entry name" value="UbiH/COQ6_monooxygenase"/>
</dbReference>
<keyword evidence="4" id="KW-0285">Flavoprotein</keyword>
<evidence type="ECO:0000256" key="3">
    <source>
        <dbReference type="ARBA" id="ARBA00005349"/>
    </source>
</evidence>
<dbReference type="Gene3D" id="3.50.50.60">
    <property type="entry name" value="FAD/NAD(P)-binding domain"/>
    <property type="match status" value="2"/>
</dbReference>
<evidence type="ECO:0000256" key="8">
    <source>
        <dbReference type="ARBA" id="ARBA00065734"/>
    </source>
</evidence>
<dbReference type="EMBL" id="JABZEO010000007">
    <property type="protein sequence ID" value="NVZ09981.1"/>
    <property type="molecule type" value="Genomic_DNA"/>
</dbReference>
<sequence>MSDTRTDFDVVVVGGGMVGAAFAAAFSGHGRSIAVVESFEPVRSWPLGEIDARVSALNRASQYLLERLEVWSSIQELGVSPYREMYVWDALSGARIHFDSQTLGEPDLGHIVENRVIQRVLWEHLENTDDVRLFCPMGIVDLEIDAEGSRLILSDGRAITARLLVGADGRDSLVRTLAGIETEGWDYGQRAIVAHARPAEWHRETAWQRFLPTGPLALLPLADGRCSIVWSADEARAAELMALDDAAFSAALTDASERKLGALTLDSRRVAIPLRLQHAKTYVRPGVALIGDAAHAIHPLAGQGVNLGFMDAAALISALETGLAHGRDLAGLWTLRRYERTRRGENQRMLQAMDLFKRFFGHEEAAVVRLRGLGLNATDRLEPLKRLIMQQALGLGREPGAGGGYELCTPRPEVAGTVQPNRHGRSV</sequence>
<dbReference type="UniPathway" id="UPA00232"/>
<keyword evidence="11" id="KW-1185">Reference proteome</keyword>
<dbReference type="PRINTS" id="PR00420">
    <property type="entry name" value="RNGMNOXGNASE"/>
</dbReference>
<dbReference type="GO" id="GO:0006744">
    <property type="term" value="P:ubiquinone biosynthetic process"/>
    <property type="evidence" value="ECO:0007669"/>
    <property type="project" value="UniProtKB-UniPathway"/>
</dbReference>
<dbReference type="GO" id="GO:0071949">
    <property type="term" value="F:FAD binding"/>
    <property type="evidence" value="ECO:0007669"/>
    <property type="project" value="InterPro"/>
</dbReference>
<keyword evidence="6" id="KW-0560">Oxidoreductase</keyword>
<feature type="domain" description="FAD-binding" evidence="9">
    <location>
        <begin position="8"/>
        <end position="351"/>
    </location>
</feature>
<comment type="caution">
    <text evidence="10">The sequence shown here is derived from an EMBL/GenBank/DDBJ whole genome shotgun (WGS) entry which is preliminary data.</text>
</comment>
<comment type="subunit">
    <text evidence="8">Component of the Ubi complex metabolon, which regroups five ubiquinone biosynthesis proteins (UbiE, UbiF, UbiG, UbiH and UbiI) and two accessory factors (UbiK and the lipid-binding protein UbiJ).</text>
</comment>
<evidence type="ECO:0000256" key="5">
    <source>
        <dbReference type="ARBA" id="ARBA00022827"/>
    </source>
</evidence>
<evidence type="ECO:0000313" key="11">
    <source>
        <dbReference type="Proteomes" id="UP000592294"/>
    </source>
</evidence>
<keyword evidence="5" id="KW-0274">FAD</keyword>
<evidence type="ECO:0000256" key="4">
    <source>
        <dbReference type="ARBA" id="ARBA00022630"/>
    </source>
</evidence>
<evidence type="ECO:0000259" key="9">
    <source>
        <dbReference type="Pfam" id="PF01494"/>
    </source>
</evidence>
<evidence type="ECO:0000256" key="7">
    <source>
        <dbReference type="ARBA" id="ARBA00023033"/>
    </source>
</evidence>
<name>A0A850RKE4_9GAMM</name>
<dbReference type="InterPro" id="IPR036188">
    <property type="entry name" value="FAD/NAD-bd_sf"/>
</dbReference>
<dbReference type="InterPro" id="IPR010971">
    <property type="entry name" value="UbiH/COQ6"/>
</dbReference>
<dbReference type="PANTHER" id="PTHR43876">
    <property type="entry name" value="UBIQUINONE BIOSYNTHESIS MONOOXYGENASE COQ6, MITOCHONDRIAL"/>
    <property type="match status" value="1"/>
</dbReference>
<dbReference type="GO" id="GO:0110142">
    <property type="term" value="C:ubiquinone biosynthesis complex"/>
    <property type="evidence" value="ECO:0007669"/>
    <property type="project" value="UniProtKB-ARBA"/>
</dbReference>
<comment type="similarity">
    <text evidence="3">Belongs to the UbiH/COQ6 family.</text>
</comment>
<gene>
    <name evidence="10" type="ORF">HW932_11985</name>
</gene>
<dbReference type="AlphaFoldDB" id="A0A850RKE4"/>
<comment type="pathway">
    <text evidence="2">Cofactor biosynthesis; ubiquinone biosynthesis.</text>
</comment>